<evidence type="ECO:0000313" key="1">
    <source>
        <dbReference type="EMBL" id="OLP56790.1"/>
    </source>
</evidence>
<evidence type="ECO:0000313" key="2">
    <source>
        <dbReference type="Proteomes" id="UP000186143"/>
    </source>
</evidence>
<dbReference type="RefSeq" id="WP_075633809.1">
    <property type="nucleotide sequence ID" value="NZ_MKIO01000021.1"/>
</dbReference>
<organism evidence="1 2">
    <name type="scientific">Xaviernesmea rhizosphaerae</name>
    <dbReference type="NCBI Taxonomy" id="1672749"/>
    <lineage>
        <taxon>Bacteria</taxon>
        <taxon>Pseudomonadati</taxon>
        <taxon>Pseudomonadota</taxon>
        <taxon>Alphaproteobacteria</taxon>
        <taxon>Hyphomicrobiales</taxon>
        <taxon>Rhizobiaceae</taxon>
        <taxon>Rhizobium/Agrobacterium group</taxon>
        <taxon>Xaviernesmea</taxon>
    </lineage>
</organism>
<accession>A0A1Q9AN22</accession>
<dbReference type="STRING" id="1672749.BJF92_12010"/>
<proteinExistence type="predicted"/>
<dbReference type="Proteomes" id="UP000186143">
    <property type="component" value="Unassembled WGS sequence"/>
</dbReference>
<sequence>MTPAPLAHALALLPNIVETAVLAAPRWTESRNEAAARLELCLYEEGTGKVTPIAVILPDCPFADRRLMTNAPVWIAALLTLLAEVWRRLEAQGQPCPLAIALPESLIDIDAAKGAWPVIRDTSGLVEGRWGEGFDTTTGKPGVERLDPMTGAFEPIATVLRACPFDDKRLLISAPEHIAALVALVRDALRRLRALEPPPAPAPPRGRKGPADHAQLAGILCGQRIFQVFLAERHGVESADETRAANRVRSLCRVTSRAELNTNPAAAGAWRRLHDEFQLWRQGR</sequence>
<comment type="caution">
    <text evidence="1">The sequence shown here is derived from an EMBL/GenBank/DDBJ whole genome shotgun (WGS) entry which is preliminary data.</text>
</comment>
<gene>
    <name evidence="1" type="ORF">BJF92_12010</name>
</gene>
<reference evidence="1 2" key="1">
    <citation type="submission" date="2016-09" db="EMBL/GenBank/DDBJ databases">
        <title>Rhizobium sp. nov., a novel species isolated from the rice rhizosphere.</title>
        <authorList>
            <person name="Zhao J."/>
            <person name="Zhang X."/>
        </authorList>
    </citation>
    <scope>NUCLEOTIDE SEQUENCE [LARGE SCALE GENOMIC DNA]</scope>
    <source>
        <strain evidence="1 2">MH17</strain>
    </source>
</reference>
<dbReference type="AlphaFoldDB" id="A0A1Q9AN22"/>
<dbReference type="OrthoDB" id="8282842at2"/>
<dbReference type="EMBL" id="MKIO01000021">
    <property type="protein sequence ID" value="OLP56790.1"/>
    <property type="molecule type" value="Genomic_DNA"/>
</dbReference>
<protein>
    <submittedName>
        <fullName evidence="1">Uncharacterized protein</fullName>
    </submittedName>
</protein>
<name>A0A1Q9AN22_9HYPH</name>